<dbReference type="STRING" id="1513793.SAMN06296036_122125"/>
<reference evidence="2" key="1">
    <citation type="submission" date="2017-04" db="EMBL/GenBank/DDBJ databases">
        <authorList>
            <person name="Varghese N."/>
            <person name="Submissions S."/>
        </authorList>
    </citation>
    <scope>NUCLEOTIDE SEQUENCE [LARGE SCALE GENOMIC DNA]</scope>
    <source>
        <strain evidence="2">RKEM611</strain>
    </source>
</reference>
<dbReference type="Proteomes" id="UP000192907">
    <property type="component" value="Unassembled WGS sequence"/>
</dbReference>
<evidence type="ECO:0000313" key="2">
    <source>
        <dbReference type="Proteomes" id="UP000192907"/>
    </source>
</evidence>
<dbReference type="OrthoDB" id="5803286at2"/>
<keyword evidence="2" id="KW-1185">Reference proteome</keyword>
<organism evidence="1 2">
    <name type="scientific">Pseudobacteriovorax antillogorgiicola</name>
    <dbReference type="NCBI Taxonomy" id="1513793"/>
    <lineage>
        <taxon>Bacteria</taxon>
        <taxon>Pseudomonadati</taxon>
        <taxon>Bdellovibrionota</taxon>
        <taxon>Oligoflexia</taxon>
        <taxon>Oligoflexales</taxon>
        <taxon>Pseudobacteriovoracaceae</taxon>
        <taxon>Pseudobacteriovorax</taxon>
    </lineage>
</organism>
<accession>A0A1Y6CJ33</accession>
<protein>
    <submittedName>
        <fullName evidence="1">Uncharacterized protein</fullName>
    </submittedName>
</protein>
<dbReference type="EMBL" id="FWZT01000022">
    <property type="protein sequence ID" value="SMF65289.1"/>
    <property type="molecule type" value="Genomic_DNA"/>
</dbReference>
<dbReference type="RefSeq" id="WP_132323512.1">
    <property type="nucleotide sequence ID" value="NZ_FWZT01000022.1"/>
</dbReference>
<evidence type="ECO:0000313" key="1">
    <source>
        <dbReference type="EMBL" id="SMF65289.1"/>
    </source>
</evidence>
<dbReference type="AlphaFoldDB" id="A0A1Y6CJ33"/>
<sequence>MINDYRWMIASLIIWQLCLNACSSNQEIEREPFRQHFFSGDVRVWALDSSPYQDKLEDCVYRNEPDKACSYLTLPPLGQEEVLDRTAIEARVVASDPWLRAQFVSFMDRVPESLWPLFAPVTAIVLSRNLSHSFFWALNGVLYLDANLFWQELEESYQVPVKSRLHNGFAGYSYYLEVVRTPEISGDLPRTEDEIWPNFASELFHQLAHANDFMGTDMSAAYAGITPYQLAVNRMDQRLHDGLGITLNAPTLTALARNIVYQEYSSLLLGVDVETVESLWQESEATHFLSFLSPEEDFAYLVQSLILDQYLDVEEQIYLVPKGQELDENGLVGIAWGASRWVRNEDVFRRAQIALSSILGDDSQGDGIPSQEAEIFSKDTRVPAIRP</sequence>
<name>A0A1Y6CJ33_9BACT</name>
<proteinExistence type="predicted"/>
<gene>
    <name evidence="1" type="ORF">SAMN06296036_122125</name>
</gene>